<dbReference type="InterPro" id="IPR000121">
    <property type="entry name" value="PEP_util_C"/>
</dbReference>
<dbReference type="GO" id="GO:0046872">
    <property type="term" value="F:metal ion binding"/>
    <property type="evidence" value="ECO:0007669"/>
    <property type="project" value="UniProtKB-KW"/>
</dbReference>
<dbReference type="PANTHER" id="PTHR46244">
    <property type="entry name" value="PHOSPHOENOLPYRUVATE-PROTEIN PHOSPHOTRANSFERASE"/>
    <property type="match status" value="1"/>
</dbReference>
<evidence type="ECO:0000256" key="5">
    <source>
        <dbReference type="ARBA" id="ARBA00007837"/>
    </source>
</evidence>
<organism evidence="20 21">
    <name type="scientific">Chlamydia muridarum</name>
    <dbReference type="NCBI Taxonomy" id="83560"/>
    <lineage>
        <taxon>Bacteria</taxon>
        <taxon>Pseudomonadati</taxon>
        <taxon>Chlamydiota</taxon>
        <taxon>Chlamydiia</taxon>
        <taxon>Chlamydiales</taxon>
        <taxon>Chlamydiaceae</taxon>
        <taxon>Chlamydia/Chlamydophila group</taxon>
        <taxon>Chlamydia</taxon>
    </lineage>
</organism>
<dbReference type="InterPro" id="IPR040442">
    <property type="entry name" value="Pyrv_kinase-like_dom_sf"/>
</dbReference>
<dbReference type="NCBIfam" id="TIGR01417">
    <property type="entry name" value="PTS_I_fam"/>
    <property type="match status" value="1"/>
</dbReference>
<dbReference type="EC" id="2.7.3.9" evidence="6"/>
<keyword evidence="10" id="KW-0762">Sugar transport</keyword>
<feature type="domain" description="Phosphotransferase system enzyme I N-terminal" evidence="19">
    <location>
        <begin position="17"/>
        <end position="132"/>
    </location>
</feature>
<comment type="catalytic activity">
    <reaction evidence="1">
        <text>L-histidyl-[protein] + phosphoenolpyruvate = N(pros)-phospho-L-histidyl-[protein] + pyruvate</text>
        <dbReference type="Rhea" id="RHEA:23880"/>
        <dbReference type="Rhea" id="RHEA-COMP:9745"/>
        <dbReference type="Rhea" id="RHEA-COMP:9746"/>
        <dbReference type="ChEBI" id="CHEBI:15361"/>
        <dbReference type="ChEBI" id="CHEBI:29979"/>
        <dbReference type="ChEBI" id="CHEBI:58702"/>
        <dbReference type="ChEBI" id="CHEBI:64837"/>
        <dbReference type="EC" id="2.7.3.9"/>
    </reaction>
</comment>
<dbReference type="InterPro" id="IPR015813">
    <property type="entry name" value="Pyrv/PenolPyrv_kinase-like_dom"/>
</dbReference>
<evidence type="ECO:0000259" key="17">
    <source>
        <dbReference type="Pfam" id="PF00391"/>
    </source>
</evidence>
<evidence type="ECO:0000256" key="14">
    <source>
        <dbReference type="ARBA" id="ARBA00022777"/>
    </source>
</evidence>
<keyword evidence="9" id="KW-0963">Cytoplasm</keyword>
<dbReference type="SMR" id="A0A069ZTI8"/>
<evidence type="ECO:0000256" key="12">
    <source>
        <dbReference type="ARBA" id="ARBA00022683"/>
    </source>
</evidence>
<keyword evidence="11 20" id="KW-0808">Transferase</keyword>
<dbReference type="STRING" id="83560.NC80_03090"/>
<dbReference type="GO" id="GO:0016301">
    <property type="term" value="F:kinase activity"/>
    <property type="evidence" value="ECO:0007669"/>
    <property type="project" value="UniProtKB-KW"/>
</dbReference>
<dbReference type="KEGG" id="cmx:DNC_03110"/>
<dbReference type="Pfam" id="PF05524">
    <property type="entry name" value="PEP-utilisers_N"/>
    <property type="match status" value="1"/>
</dbReference>
<dbReference type="KEGG" id="cmg:NC81_03105"/>
<dbReference type="AlphaFoldDB" id="A0A069ZTI8"/>
<dbReference type="PRINTS" id="PR01736">
    <property type="entry name" value="PHPHTRNFRASE"/>
</dbReference>
<dbReference type="SUPFAM" id="SSF51621">
    <property type="entry name" value="Phosphoenolpyruvate/pyruvate domain"/>
    <property type="match status" value="1"/>
</dbReference>
<dbReference type="InterPro" id="IPR036618">
    <property type="entry name" value="PtsI_HPr-bd_sf"/>
</dbReference>
<dbReference type="SUPFAM" id="SSF47831">
    <property type="entry name" value="Enzyme I of the PEP:sugar phosphotransferase system HPr-binding (sub)domain"/>
    <property type="match status" value="1"/>
</dbReference>
<keyword evidence="20" id="KW-0670">Pyruvate</keyword>
<dbReference type="GO" id="GO:0005737">
    <property type="term" value="C:cytoplasm"/>
    <property type="evidence" value="ECO:0007669"/>
    <property type="project" value="UniProtKB-SubCell"/>
</dbReference>
<keyword evidence="15" id="KW-0460">Magnesium</keyword>
<keyword evidence="8" id="KW-0813">Transport</keyword>
<evidence type="ECO:0000256" key="11">
    <source>
        <dbReference type="ARBA" id="ARBA00022679"/>
    </source>
</evidence>
<dbReference type="InterPro" id="IPR023151">
    <property type="entry name" value="PEP_util_CS"/>
</dbReference>
<evidence type="ECO:0000313" key="21">
    <source>
        <dbReference type="Proteomes" id="UP000260363"/>
    </source>
</evidence>
<evidence type="ECO:0000256" key="8">
    <source>
        <dbReference type="ARBA" id="ARBA00022448"/>
    </source>
</evidence>
<dbReference type="RefSeq" id="WP_010230997.1">
    <property type="nucleotide sequence ID" value="NZ_CP007217.1"/>
</dbReference>
<dbReference type="InterPro" id="IPR050499">
    <property type="entry name" value="PEP-utilizing_PTS_enzyme"/>
</dbReference>
<comment type="subcellular location">
    <subcellularLocation>
        <location evidence="4">Cytoplasm</location>
    </subcellularLocation>
</comment>
<dbReference type="GO" id="GO:0009401">
    <property type="term" value="P:phosphoenolpyruvate-dependent sugar phosphotransferase system"/>
    <property type="evidence" value="ECO:0007669"/>
    <property type="project" value="UniProtKB-KW"/>
</dbReference>
<dbReference type="KEGG" id="cmm:NC80_03090"/>
<evidence type="ECO:0000259" key="18">
    <source>
        <dbReference type="Pfam" id="PF02896"/>
    </source>
</evidence>
<evidence type="ECO:0000256" key="15">
    <source>
        <dbReference type="ARBA" id="ARBA00022842"/>
    </source>
</evidence>
<protein>
    <recommendedName>
        <fullName evidence="7">Phosphoenolpyruvate-protein phosphotransferase</fullName>
        <ecNumber evidence="6">2.7.3.9</ecNumber>
    </recommendedName>
    <alternativeName>
        <fullName evidence="16">Phosphotransferase system, enzyme I</fullName>
    </alternativeName>
</protein>
<evidence type="ECO:0000256" key="2">
    <source>
        <dbReference type="ARBA" id="ARBA00001946"/>
    </source>
</evidence>
<reference evidence="20 21" key="1">
    <citation type="submission" date="2014-02" db="EMBL/GenBank/DDBJ databases">
        <authorList>
            <person name="Chen C."/>
            <person name="Conrad T.A."/>
            <person name="Zhou Z."/>
            <person name="Lai Z."/>
            <person name="Zhong G."/>
        </authorList>
    </citation>
    <scope>NUCLEOTIDE SEQUENCE [LARGE SCALE GENOMIC DNA]</scope>
    <source>
        <strain evidence="20 21">Nigg3-28</strain>
    </source>
</reference>
<dbReference type="Pfam" id="PF02896">
    <property type="entry name" value="PEP-utilizers_C"/>
    <property type="match status" value="1"/>
</dbReference>
<dbReference type="Gene3D" id="1.10.274.10">
    <property type="entry name" value="PtsI, HPr-binding domain"/>
    <property type="match status" value="1"/>
</dbReference>
<dbReference type="PROSITE" id="PS00742">
    <property type="entry name" value="PEP_ENZYMES_2"/>
    <property type="match status" value="1"/>
</dbReference>
<evidence type="ECO:0000256" key="9">
    <source>
        <dbReference type="ARBA" id="ARBA00022490"/>
    </source>
</evidence>
<dbReference type="SUPFAM" id="SSF52009">
    <property type="entry name" value="Phosphohistidine domain"/>
    <property type="match status" value="1"/>
</dbReference>
<comment type="similarity">
    <text evidence="5">Belongs to the PEP-utilizing enzyme family.</text>
</comment>
<dbReference type="InterPro" id="IPR008279">
    <property type="entry name" value="PEP-util_enz_mobile_dom"/>
</dbReference>
<name>A0A069ZTI8_CHLMR</name>
<dbReference type="GO" id="GO:0008965">
    <property type="term" value="F:phosphoenolpyruvate-protein phosphotransferase activity"/>
    <property type="evidence" value="ECO:0007669"/>
    <property type="project" value="UniProtKB-EC"/>
</dbReference>
<evidence type="ECO:0000256" key="3">
    <source>
        <dbReference type="ARBA" id="ARBA00002728"/>
    </source>
</evidence>
<evidence type="ECO:0000259" key="19">
    <source>
        <dbReference type="Pfam" id="PF05524"/>
    </source>
</evidence>
<evidence type="ECO:0000313" key="20">
    <source>
        <dbReference type="EMBL" id="AJR10685.1"/>
    </source>
</evidence>
<comment type="cofactor">
    <cofactor evidence="2">
        <name>Mg(2+)</name>
        <dbReference type="ChEBI" id="CHEBI:18420"/>
    </cofactor>
</comment>
<evidence type="ECO:0000256" key="10">
    <source>
        <dbReference type="ARBA" id="ARBA00022597"/>
    </source>
</evidence>
<evidence type="ECO:0000256" key="13">
    <source>
        <dbReference type="ARBA" id="ARBA00022723"/>
    </source>
</evidence>
<dbReference type="GeneID" id="1245975"/>
<dbReference type="EMBL" id="CP007217">
    <property type="protein sequence ID" value="AJR10685.1"/>
    <property type="molecule type" value="Genomic_DNA"/>
</dbReference>
<feature type="domain" description="PEP-utilising enzyme C-terminal" evidence="18">
    <location>
        <begin position="298"/>
        <end position="538"/>
    </location>
</feature>
<dbReference type="InterPro" id="IPR008731">
    <property type="entry name" value="PTS_EIN"/>
</dbReference>
<keyword evidence="14" id="KW-0418">Kinase</keyword>
<evidence type="ECO:0000256" key="6">
    <source>
        <dbReference type="ARBA" id="ARBA00012232"/>
    </source>
</evidence>
<feature type="domain" description="PEP-utilising enzyme mobile" evidence="17">
    <location>
        <begin position="170"/>
        <end position="244"/>
    </location>
</feature>
<dbReference type="InterPro" id="IPR006318">
    <property type="entry name" value="PTS_EI-like"/>
</dbReference>
<keyword evidence="12" id="KW-0598">Phosphotransferase system</keyword>
<keyword evidence="13" id="KW-0479">Metal-binding</keyword>
<dbReference type="Gene3D" id="3.50.30.10">
    <property type="entry name" value="Phosphohistidine domain"/>
    <property type="match status" value="1"/>
</dbReference>
<sequence length="567" mass="63311">MGATSQKELQQEFVIVGEPVVPGIGLGKSLLLGKSSLRIRELTLPQEEVEHEINRYYKALKESRSDLAALEKKAKGKQGYQEIASILQAHLEIIKDPLLTEEVVKTIRKDRKNAEFVFSSVMGEIEKSLCAVQKTTAIAVDRIQDIHDISNRVIGHLCCQHKSSLGESDQNLIVFSEELTPSEAANANPKYIRGFVSLEGSKTSHTAIVSLAKNIPYVANFSAESWQRIREYNGNLVLINGEKGEITFNPKLSTIQAYYRKQSAVSMTVPIQIEKTQPLISLSAQIVGVDELGSISREFPGTTIGLFRSEFMAFSLGRLPFVEEQVAEYTKLVQFSCSDINVLRLFDFGEDKVCPFIASAHRSVRWLLEQETILRGQLQAIAIASRQGKLKVLIPGVLDASEIILVKQMFQEEVQLQNGISENIIWGSMIEIPSAVWMIEEILQESSFIALGTNDLAQYTLGMSRERSLPGNWKQVPHPSVIRMIHYVAARAKQRNIPVSVCGEMAGDHLLLPMFIGFGVRELSVVAPAIHSLKMRLLALNSKECSRLAKQLLRARTYEEVHKLLNM</sequence>
<evidence type="ECO:0000256" key="16">
    <source>
        <dbReference type="ARBA" id="ARBA00033235"/>
    </source>
</evidence>
<evidence type="ECO:0000256" key="7">
    <source>
        <dbReference type="ARBA" id="ARBA00016544"/>
    </source>
</evidence>
<dbReference type="Proteomes" id="UP000260363">
    <property type="component" value="Chromosome"/>
</dbReference>
<evidence type="ECO:0000256" key="4">
    <source>
        <dbReference type="ARBA" id="ARBA00004496"/>
    </source>
</evidence>
<accession>A0A069ZTI8</accession>
<dbReference type="OMA" id="RMFANDH"/>
<dbReference type="Pfam" id="PF00391">
    <property type="entry name" value="PEP-utilizers"/>
    <property type="match status" value="1"/>
</dbReference>
<evidence type="ECO:0000256" key="1">
    <source>
        <dbReference type="ARBA" id="ARBA00000683"/>
    </source>
</evidence>
<dbReference type="PANTHER" id="PTHR46244:SF3">
    <property type="entry name" value="PHOSPHOENOLPYRUVATE-PROTEIN PHOSPHOTRANSFERASE"/>
    <property type="match status" value="1"/>
</dbReference>
<proteinExistence type="inferred from homology"/>
<gene>
    <name evidence="20" type="ORF">BD36_03285</name>
</gene>
<comment type="function">
    <text evidence="3">General (non sugar-specific) component of the phosphoenolpyruvate-dependent sugar phosphotransferase system (sugar PTS). This major carbohydrate active-transport system catalyzes the phosphorylation of incoming sugar substrates concomitantly with their translocation across the cell membrane. Enzyme I transfers the phosphoryl group from phosphoenolpyruvate (PEP) to the phosphoryl carrier protein (HPr).</text>
</comment>
<dbReference type="InterPro" id="IPR036637">
    <property type="entry name" value="Phosphohistidine_dom_sf"/>
</dbReference>
<dbReference type="Gene3D" id="3.20.20.60">
    <property type="entry name" value="Phosphoenolpyruvate-binding domains"/>
    <property type="match status" value="1"/>
</dbReference>
<dbReference type="PATRIC" id="fig|243161.6.peg.652"/>